<comment type="cofactor">
    <cofactor evidence="8">
        <name>FMN</name>
        <dbReference type="ChEBI" id="CHEBI:58210"/>
    </cofactor>
    <text evidence="8">Binds 1 FMN per subunit.</text>
</comment>
<comment type="subunit">
    <text evidence="8">Heterodimer of a catalytic subunit (MsrP) and a heme-binding subunit (MsrQ).</text>
</comment>
<keyword evidence="8" id="KW-0288">FMN</keyword>
<evidence type="ECO:0000256" key="6">
    <source>
        <dbReference type="ARBA" id="ARBA00023004"/>
    </source>
</evidence>
<evidence type="ECO:0000256" key="5">
    <source>
        <dbReference type="ARBA" id="ARBA00022989"/>
    </source>
</evidence>
<evidence type="ECO:0000313" key="11">
    <source>
        <dbReference type="Proteomes" id="UP001064632"/>
    </source>
</evidence>
<evidence type="ECO:0000256" key="4">
    <source>
        <dbReference type="ARBA" id="ARBA00022692"/>
    </source>
</evidence>
<dbReference type="Pfam" id="PF01794">
    <property type="entry name" value="Ferric_reduct"/>
    <property type="match status" value="1"/>
</dbReference>
<proteinExistence type="inferred from homology"/>
<keyword evidence="3 8" id="KW-0349">Heme</keyword>
<evidence type="ECO:0000256" key="2">
    <source>
        <dbReference type="ARBA" id="ARBA00022448"/>
    </source>
</evidence>
<name>A0ABY6BBX5_9GAMM</name>
<dbReference type="PANTHER" id="PTHR36964:SF1">
    <property type="entry name" value="PROTEIN-METHIONINE-SULFOXIDE REDUCTASE HEME-BINDING SUBUNIT MSRQ"/>
    <property type="match status" value="1"/>
</dbReference>
<feature type="transmembrane region" description="Helical" evidence="8">
    <location>
        <begin position="12"/>
        <end position="29"/>
    </location>
</feature>
<feature type="transmembrane region" description="Helical" evidence="8">
    <location>
        <begin position="49"/>
        <end position="67"/>
    </location>
</feature>
<feature type="domain" description="Ferric oxidoreductase" evidence="9">
    <location>
        <begin position="46"/>
        <end position="160"/>
    </location>
</feature>
<dbReference type="PANTHER" id="PTHR36964">
    <property type="entry name" value="PROTEIN-METHIONINE-SULFOXIDE REDUCTASE HEME-BINDING SUBUNIT MSRQ"/>
    <property type="match status" value="1"/>
</dbReference>
<dbReference type="EMBL" id="CP104694">
    <property type="protein sequence ID" value="UXI66658.1"/>
    <property type="molecule type" value="Genomic_DNA"/>
</dbReference>
<reference evidence="10" key="1">
    <citation type="submission" date="2022-09" db="EMBL/GenBank/DDBJ databases">
        <title>Tahibacter sp. nov., isolated from a fresh water.</title>
        <authorList>
            <person name="Baek J.H."/>
            <person name="Lee J.K."/>
            <person name="Kim J.M."/>
            <person name="Jeon C.O."/>
        </authorList>
    </citation>
    <scope>NUCLEOTIDE SEQUENCE</scope>
    <source>
        <strain evidence="10">W38</strain>
    </source>
</reference>
<evidence type="ECO:0000256" key="7">
    <source>
        <dbReference type="ARBA" id="ARBA00023136"/>
    </source>
</evidence>
<keyword evidence="6 8" id="KW-0408">Iron</keyword>
<gene>
    <name evidence="8" type="primary">msrQ</name>
    <name evidence="10" type="ORF">N4264_18140</name>
</gene>
<keyword evidence="8" id="KW-0479">Metal-binding</keyword>
<keyword evidence="8" id="KW-0249">Electron transport</keyword>
<comment type="cofactor">
    <cofactor evidence="8">
        <name>heme b</name>
        <dbReference type="ChEBI" id="CHEBI:60344"/>
    </cofactor>
    <text evidence="8">Binds 1 heme b (iron(II)-protoporphyrin IX) group per subunit.</text>
</comment>
<dbReference type="InterPro" id="IPR013130">
    <property type="entry name" value="Fe3_Rdtase_TM_dom"/>
</dbReference>
<keyword evidence="11" id="KW-1185">Reference proteome</keyword>
<comment type="function">
    <text evidence="8">Part of the MsrPQ system that repairs oxidized periplasmic proteins containing methionine sulfoxide residues (Met-O), using respiratory chain electrons. Thus protects these proteins from oxidative-stress damage caused by reactive species of oxygen and chlorine generated by the host defense mechanisms. MsrPQ is essential for the maintenance of envelope integrity under bleach stress, rescuing a wide series of structurally unrelated periplasmic proteins from methionine oxidation. MsrQ provides electrons for reduction to the reductase catalytic subunit MsrP, using the quinone pool of the respiratory chain.</text>
</comment>
<comment type="subcellular location">
    <subcellularLocation>
        <location evidence="8">Cell membrane</location>
        <topology evidence="8">Multi-pass membrane protein</topology>
    </subcellularLocation>
    <subcellularLocation>
        <location evidence="1">Membrane</location>
        <topology evidence="1">Multi-pass membrane protein</topology>
    </subcellularLocation>
</comment>
<feature type="transmembrane region" description="Helical" evidence="8">
    <location>
        <begin position="115"/>
        <end position="131"/>
    </location>
</feature>
<keyword evidence="7 8" id="KW-0472">Membrane</keyword>
<protein>
    <recommendedName>
        <fullName evidence="8">Protein-methionine-sulfoxide reductase heme-binding subunit MsrQ</fullName>
    </recommendedName>
    <alternativeName>
        <fullName evidence="8">Flavocytochrome MsrQ</fullName>
    </alternativeName>
</protein>
<feature type="transmembrane region" description="Helical" evidence="8">
    <location>
        <begin position="151"/>
        <end position="167"/>
    </location>
</feature>
<organism evidence="10 11">
    <name type="scientific">Tahibacter amnicola</name>
    <dbReference type="NCBI Taxonomy" id="2976241"/>
    <lineage>
        <taxon>Bacteria</taxon>
        <taxon>Pseudomonadati</taxon>
        <taxon>Pseudomonadota</taxon>
        <taxon>Gammaproteobacteria</taxon>
        <taxon>Lysobacterales</taxon>
        <taxon>Rhodanobacteraceae</taxon>
        <taxon>Tahibacter</taxon>
    </lineage>
</organism>
<accession>A0ABY6BBX5</accession>
<keyword evidence="2 8" id="KW-0813">Transport</keyword>
<dbReference type="InterPro" id="IPR022837">
    <property type="entry name" value="MsrQ-like"/>
</dbReference>
<keyword evidence="5 8" id="KW-1133">Transmembrane helix</keyword>
<keyword evidence="8" id="KW-0285">Flavoprotein</keyword>
<dbReference type="Proteomes" id="UP001064632">
    <property type="component" value="Chromosome"/>
</dbReference>
<evidence type="ECO:0000256" key="8">
    <source>
        <dbReference type="HAMAP-Rule" id="MF_01207"/>
    </source>
</evidence>
<sequence length="218" mass="24637">MWPKDAIGAAKVPFLLLCLLPLAGIGWDIAHQSLGPDPVAQLEHRTGDWALRLLLATLAVTPLRRVTGFAPLLRFRRMLGLFAFFYATMHLATYLIIDLGGFWTQLFAEIVKRPYITVGFLAWAGLVPLALTSTRGMMRRLGRRWTQLHRLVYPIALLAVLHFLWLVKSGQKIAVREPLVYLAIFAVLMLWRIPWTRLAARLGLREPPATGSPAPQRR</sequence>
<dbReference type="RefSeq" id="WP_261693641.1">
    <property type="nucleotide sequence ID" value="NZ_CP104694.1"/>
</dbReference>
<feature type="transmembrane region" description="Helical" evidence="8">
    <location>
        <begin position="79"/>
        <end position="103"/>
    </location>
</feature>
<keyword evidence="8" id="KW-1003">Cell membrane</keyword>
<evidence type="ECO:0000259" key="9">
    <source>
        <dbReference type="Pfam" id="PF01794"/>
    </source>
</evidence>
<evidence type="ECO:0000256" key="1">
    <source>
        <dbReference type="ARBA" id="ARBA00004141"/>
    </source>
</evidence>
<evidence type="ECO:0000256" key="3">
    <source>
        <dbReference type="ARBA" id="ARBA00022617"/>
    </source>
</evidence>
<evidence type="ECO:0000313" key="10">
    <source>
        <dbReference type="EMBL" id="UXI66658.1"/>
    </source>
</evidence>
<dbReference type="HAMAP" id="MF_01207">
    <property type="entry name" value="MsrQ"/>
    <property type="match status" value="1"/>
</dbReference>
<comment type="similarity">
    <text evidence="8">Belongs to the MsrQ family.</text>
</comment>
<feature type="transmembrane region" description="Helical" evidence="8">
    <location>
        <begin position="179"/>
        <end position="195"/>
    </location>
</feature>
<keyword evidence="4 8" id="KW-0812">Transmembrane</keyword>